<evidence type="ECO:0000313" key="1">
    <source>
        <dbReference type="EMBL" id="PYF83429.1"/>
    </source>
</evidence>
<evidence type="ECO:0000313" key="2">
    <source>
        <dbReference type="Proteomes" id="UP000247551"/>
    </source>
</evidence>
<dbReference type="Proteomes" id="UP000247551">
    <property type="component" value="Unassembled WGS sequence"/>
</dbReference>
<accession>A0A318VHX6</accession>
<dbReference type="EMBL" id="QKLW01000002">
    <property type="protein sequence ID" value="PYF83429.1"/>
    <property type="molecule type" value="Genomic_DNA"/>
</dbReference>
<name>A0A318VHX6_9GAMM</name>
<keyword evidence="2" id="KW-1185">Reference proteome</keyword>
<dbReference type="RefSeq" id="WP_110573834.1">
    <property type="nucleotide sequence ID" value="NZ_QKLW01000002.1"/>
</dbReference>
<proteinExistence type="predicted"/>
<dbReference type="AlphaFoldDB" id="A0A318VHX6"/>
<organism evidence="1 2">
    <name type="scientific">Marinomonas alcarazii</name>
    <dbReference type="NCBI Taxonomy" id="491949"/>
    <lineage>
        <taxon>Bacteria</taxon>
        <taxon>Pseudomonadati</taxon>
        <taxon>Pseudomonadota</taxon>
        <taxon>Gammaproteobacteria</taxon>
        <taxon>Oceanospirillales</taxon>
        <taxon>Oceanospirillaceae</taxon>
        <taxon>Marinomonas</taxon>
    </lineage>
</organism>
<gene>
    <name evidence="1" type="ORF">DFP75_102525</name>
</gene>
<comment type="caution">
    <text evidence="1">The sequence shown here is derived from an EMBL/GenBank/DDBJ whole genome shotgun (WGS) entry which is preliminary data.</text>
</comment>
<sequence>MILAEKIYSFFCQYKDEIDLPWFSGFPKNCCEGASVFLGKAIKEAIPNSNIFYVKGESLDGDSHHWIEVNDSVIDITIEQFEGISSPVYSVVNHPLSNKFKIIQKIDINTAFKEYDGTNDTYKNTLLVNLNYLLNEK</sequence>
<reference evidence="1 2" key="1">
    <citation type="submission" date="2018-06" db="EMBL/GenBank/DDBJ databases">
        <title>Genomic Encyclopedia of Type Strains, Phase III (KMG-III): the genomes of soil and plant-associated and newly described type strains.</title>
        <authorList>
            <person name="Whitman W."/>
        </authorList>
    </citation>
    <scope>NUCLEOTIDE SEQUENCE [LARGE SCALE GENOMIC DNA]</scope>
    <source>
        <strain evidence="1 2">CECT 7730</strain>
    </source>
</reference>
<protein>
    <submittedName>
        <fullName evidence="1">Uncharacterized protein</fullName>
    </submittedName>
</protein>